<keyword evidence="3" id="KW-0547">Nucleotide-binding</keyword>
<evidence type="ECO:0000313" key="4">
    <source>
        <dbReference type="Proteomes" id="UP001559025"/>
    </source>
</evidence>
<dbReference type="Pfam" id="PF13173">
    <property type="entry name" value="AAA_14"/>
    <property type="match status" value="1"/>
</dbReference>
<dbReference type="Proteomes" id="UP001559025">
    <property type="component" value="Unassembled WGS sequence"/>
</dbReference>
<protein>
    <submittedName>
        <fullName evidence="3">ATP-binding protein</fullName>
    </submittedName>
</protein>
<dbReference type="InterPro" id="IPR041682">
    <property type="entry name" value="AAA_14"/>
</dbReference>
<keyword evidence="3" id="KW-0067">ATP-binding</keyword>
<feature type="domain" description="AAA" evidence="1">
    <location>
        <begin position="17"/>
        <end position="134"/>
    </location>
</feature>
<proteinExistence type="predicted"/>
<organism evidence="3 4">
    <name type="scientific">Neoaquamicrobium sediminum</name>
    <dbReference type="NCBI Taxonomy" id="1849104"/>
    <lineage>
        <taxon>Bacteria</taxon>
        <taxon>Pseudomonadati</taxon>
        <taxon>Pseudomonadota</taxon>
        <taxon>Alphaproteobacteria</taxon>
        <taxon>Hyphomicrobiales</taxon>
        <taxon>Phyllobacteriaceae</taxon>
        <taxon>Neoaquamicrobium</taxon>
    </lineage>
</organism>
<evidence type="ECO:0000259" key="1">
    <source>
        <dbReference type="Pfam" id="PF13173"/>
    </source>
</evidence>
<dbReference type="InterPro" id="IPR027417">
    <property type="entry name" value="P-loop_NTPase"/>
</dbReference>
<dbReference type="InterPro" id="IPR025420">
    <property type="entry name" value="DUF4143"/>
</dbReference>
<evidence type="ECO:0000259" key="2">
    <source>
        <dbReference type="Pfam" id="PF13635"/>
    </source>
</evidence>
<keyword evidence="4" id="KW-1185">Reference proteome</keyword>
<dbReference type="PANTHER" id="PTHR43566:SF2">
    <property type="entry name" value="DUF4143 DOMAIN-CONTAINING PROTEIN"/>
    <property type="match status" value="1"/>
</dbReference>
<sequence length="408" mass="45329">MFTRYVKVRIEEALEDTRVVLISGPRQSGKTTLAKEVSGKGMQFFTLDDPTTLDAARADPVGFLRGIDRAVIDEVQRAPQLLLPIKVEVDRDTRPGRFLLTGSANLMTIPKVADSLAGRMETISLLPLAQSEILGRRSAFVDNLFSGRKPTVGNCIHGDDLVEVVLRGGYPEAFSRNRWSRRQGWYTSYIDAIVQRDIKDIAQVEQIAVMPHLLRMIAEHSGQLVNYSSIGSAAGLNHVTTQKYLRIFESLFIIDTVQPWFTNKLKRLTKSPKLHFLDSGLLAAMRGISPDNVRRDRSAFGTVLEAFVHSEVRKIIGWSEQQPSVFHFRDREGVEVDIVLEASDGNISGIEIKAAASVSSGDFKGLRKLSESLHSRFTQGVVLYDGDQIVPFGDNLFAAPISSLWSES</sequence>
<dbReference type="SUPFAM" id="SSF52540">
    <property type="entry name" value="P-loop containing nucleoside triphosphate hydrolases"/>
    <property type="match status" value="1"/>
</dbReference>
<reference evidence="3 4" key="1">
    <citation type="submission" date="2024-01" db="EMBL/GenBank/DDBJ databases">
        <title>New evidence supports the origin of RcGTA from prophage.</title>
        <authorList>
            <person name="Xu Y."/>
            <person name="Liu B."/>
            <person name="Chen F."/>
        </authorList>
    </citation>
    <scope>NUCLEOTIDE SEQUENCE [LARGE SCALE GENOMIC DNA]</scope>
    <source>
        <strain evidence="3 4">CBW1107-2</strain>
    </source>
</reference>
<dbReference type="GO" id="GO:0005524">
    <property type="term" value="F:ATP binding"/>
    <property type="evidence" value="ECO:0007669"/>
    <property type="project" value="UniProtKB-KW"/>
</dbReference>
<dbReference type="RefSeq" id="WP_368805040.1">
    <property type="nucleotide sequence ID" value="NZ_JAZHFV010000011.1"/>
</dbReference>
<name>A0ABV3X1D7_9HYPH</name>
<accession>A0ABV3X1D7</accession>
<dbReference type="EMBL" id="JAZHFV010000011">
    <property type="protein sequence ID" value="MEX4010331.1"/>
    <property type="molecule type" value="Genomic_DNA"/>
</dbReference>
<dbReference type="Pfam" id="PF13635">
    <property type="entry name" value="DUF4143"/>
    <property type="match status" value="1"/>
</dbReference>
<dbReference type="PANTHER" id="PTHR43566">
    <property type="entry name" value="CONSERVED PROTEIN"/>
    <property type="match status" value="1"/>
</dbReference>
<feature type="domain" description="DUF4143" evidence="2">
    <location>
        <begin position="195"/>
        <end position="354"/>
    </location>
</feature>
<evidence type="ECO:0000313" key="3">
    <source>
        <dbReference type="EMBL" id="MEX4010331.1"/>
    </source>
</evidence>
<gene>
    <name evidence="3" type="ORF">V1479_23720</name>
</gene>
<comment type="caution">
    <text evidence="3">The sequence shown here is derived from an EMBL/GenBank/DDBJ whole genome shotgun (WGS) entry which is preliminary data.</text>
</comment>